<dbReference type="EMBL" id="JACJIJ010000002">
    <property type="protein sequence ID" value="MBA9056820.1"/>
    <property type="molecule type" value="Genomic_DNA"/>
</dbReference>
<comment type="caution">
    <text evidence="8">The sequence shown here is derived from an EMBL/GenBank/DDBJ whole genome shotgun (WGS) entry which is preliminary data.</text>
</comment>
<dbReference type="InterPro" id="IPR011600">
    <property type="entry name" value="Pept_C14_caspase"/>
</dbReference>
<dbReference type="GO" id="GO:0006508">
    <property type="term" value="P:proteolysis"/>
    <property type="evidence" value="ECO:0007669"/>
    <property type="project" value="InterPro"/>
</dbReference>
<dbReference type="InterPro" id="IPR014001">
    <property type="entry name" value="Helicase_ATP-bd"/>
</dbReference>
<keyword evidence="3 8" id="KW-0347">Helicase</keyword>
<dbReference type="GeneID" id="93977280"/>
<dbReference type="InterPro" id="IPR029030">
    <property type="entry name" value="Caspase-like_dom_sf"/>
</dbReference>
<reference evidence="8 9" key="1">
    <citation type="submission" date="2020-08" db="EMBL/GenBank/DDBJ databases">
        <title>Sequencing the genomes of 1000 actinobacteria strains.</title>
        <authorList>
            <person name="Klenk H.-P."/>
        </authorList>
    </citation>
    <scope>NUCLEOTIDE SEQUENCE [LARGE SCALE GENOMIC DNA]</scope>
    <source>
        <strain evidence="8 9">DSM 41827</strain>
    </source>
</reference>
<dbReference type="GO" id="GO:0004386">
    <property type="term" value="F:helicase activity"/>
    <property type="evidence" value="ECO:0007669"/>
    <property type="project" value="UniProtKB-KW"/>
</dbReference>
<accession>A0A7W3RNZ9</accession>
<dbReference type="RefSeq" id="WP_182777060.1">
    <property type="nucleotide sequence ID" value="NZ_BAAAHW010000001.1"/>
</dbReference>
<keyword evidence="2" id="KW-0378">Hydrolase</keyword>
<evidence type="ECO:0000313" key="9">
    <source>
        <dbReference type="Proteomes" id="UP000577386"/>
    </source>
</evidence>
<dbReference type="SUPFAM" id="SSF52540">
    <property type="entry name" value="P-loop containing nucleoside triphosphate hydrolases"/>
    <property type="match status" value="1"/>
</dbReference>
<dbReference type="GO" id="GO:0005524">
    <property type="term" value="F:ATP binding"/>
    <property type="evidence" value="ECO:0007669"/>
    <property type="project" value="UniProtKB-KW"/>
</dbReference>
<sequence>MHGTVLGGGMRFHGLFVGIDRYEAEFVRLRYARRDATVLGALFGDNLDGNATLLLDGDATKEKFVAGMKGLAAASTDEDLVVVAFSGHGVRGGALAMYDTLPDRLAETSLSLDDFATLAREIPARALLLVLDCCFSGHATDKVLHVPPNDAISRNGSVSATRRLDELHRDGFVVIAASGRDQEAFEEPSFRHGVLSNYLIQGLLGKAADEDGRIHLLELALYVLKNVSSHSRRLGEKTQDPIILSQTSNIYLNSFSTGPLYKATADASRPCPVTAELSSLAAYQIPPSVVEVWQDRIERLNKLQVDAINEGGLLEGMNVLVSAPTSTGKTMVGELAALRAVTEGRKAVFLLPTRALVNEQYEEFRRRYVPLGLRVIRVTGELRYQQRDLLTSQFELAVLTYEKFIGLLPKRPDLLGAGALVIDEIQSLTLPDRGPLLETLLTWLRMREGSGGSPQIVGLSAVLGKPEELARWLRATLVTSTHRDVPLLEGVVGPDGIFRYQDQRGNESSEQVLEPDNTAELATDDRLVTRLVSKLVAEGQQVIVFRTTRGGARSLARGLARVLGLPAAETALEALSDGDDGRTTEQLRACLKGGVAFHIADLATEERRVVEQYFRGPESEVRVLVATTTLAQGVNLPADSVVIDGLEHPPPNNRPYSVSEYKNMAGRAGRTGQVNRGRAVILVRGSADADQKSRQYVQARPEDVRSALSEPRTDVRTVLLAALAEPAALADRRSGPDIERFLAATFAAHQSRMSGSTLPFSSAEVRRMVGELVTAGFLKGVPGAPGELPSALALTELGGLAVRSGLCVHSVGAVAQVLAAVPADQINRATLICAAQLTSELDDPRFRQLGDKPYREQSRLAAQLAERHVAESVLSKLLSAPYRSGIGIGHARRSLACLMWTEGVRLANIERAISHQSTKTRREAVGPIQAAVQRAADVITTVVEIACFVHATADLGDLPDTLPTQLELGIDTGLIPVAWRTEVPIRRSFYLSLARAGLTSPEAILAASPGLLLDCLGGDSERGRVMREAAAAAQDEATSDGLGDSRSLSDD</sequence>
<feature type="domain" description="Helicase ATP-binding" evidence="6">
    <location>
        <begin position="310"/>
        <end position="481"/>
    </location>
</feature>
<dbReference type="PANTHER" id="PTHR47961:SF10">
    <property type="entry name" value="ATP-DEPENDENT DNA HELICASE HEL308"/>
    <property type="match status" value="1"/>
</dbReference>
<dbReference type="Gene3D" id="3.40.50.300">
    <property type="entry name" value="P-loop containing nucleotide triphosphate hydrolases"/>
    <property type="match status" value="2"/>
</dbReference>
<dbReference type="Proteomes" id="UP000577386">
    <property type="component" value="Unassembled WGS sequence"/>
</dbReference>
<evidence type="ECO:0000256" key="5">
    <source>
        <dbReference type="SAM" id="MobiDB-lite"/>
    </source>
</evidence>
<keyword evidence="4" id="KW-0067">ATP-binding</keyword>
<evidence type="ECO:0000313" key="8">
    <source>
        <dbReference type="EMBL" id="MBA9056820.1"/>
    </source>
</evidence>
<feature type="domain" description="Helicase C-terminal" evidence="7">
    <location>
        <begin position="527"/>
        <end position="719"/>
    </location>
</feature>
<dbReference type="Pfam" id="PF00656">
    <property type="entry name" value="Peptidase_C14"/>
    <property type="match status" value="1"/>
</dbReference>
<organism evidence="8 9">
    <name type="scientific">Streptomyces murinus</name>
    <dbReference type="NCBI Taxonomy" id="33900"/>
    <lineage>
        <taxon>Bacteria</taxon>
        <taxon>Bacillati</taxon>
        <taxon>Actinomycetota</taxon>
        <taxon>Actinomycetes</taxon>
        <taxon>Kitasatosporales</taxon>
        <taxon>Streptomycetaceae</taxon>
        <taxon>Streptomyces</taxon>
    </lineage>
</organism>
<protein>
    <submittedName>
        <fullName evidence="8">Replicative superfamily II helicase</fullName>
    </submittedName>
</protein>
<evidence type="ECO:0000259" key="7">
    <source>
        <dbReference type="PROSITE" id="PS51194"/>
    </source>
</evidence>
<dbReference type="PROSITE" id="PS51194">
    <property type="entry name" value="HELICASE_CTER"/>
    <property type="match status" value="1"/>
</dbReference>
<dbReference type="Gene3D" id="3.40.50.1460">
    <property type="match status" value="1"/>
</dbReference>
<keyword evidence="1" id="KW-0547">Nucleotide-binding</keyword>
<dbReference type="InterPro" id="IPR011545">
    <property type="entry name" value="DEAD/DEAH_box_helicase_dom"/>
</dbReference>
<keyword evidence="9" id="KW-1185">Reference proteome</keyword>
<evidence type="ECO:0000256" key="4">
    <source>
        <dbReference type="ARBA" id="ARBA00022840"/>
    </source>
</evidence>
<dbReference type="Pfam" id="PF00271">
    <property type="entry name" value="Helicase_C"/>
    <property type="match status" value="1"/>
</dbReference>
<evidence type="ECO:0000256" key="2">
    <source>
        <dbReference type="ARBA" id="ARBA00022801"/>
    </source>
</evidence>
<dbReference type="SMART" id="SM00490">
    <property type="entry name" value="HELICc"/>
    <property type="match status" value="1"/>
</dbReference>
<dbReference type="PROSITE" id="PS51192">
    <property type="entry name" value="HELICASE_ATP_BIND_1"/>
    <property type="match status" value="1"/>
</dbReference>
<gene>
    <name evidence="8" type="ORF">HDA42_005998</name>
</gene>
<name>A0A7W3RNZ9_STRMR</name>
<dbReference type="GO" id="GO:0004197">
    <property type="term" value="F:cysteine-type endopeptidase activity"/>
    <property type="evidence" value="ECO:0007669"/>
    <property type="project" value="InterPro"/>
</dbReference>
<dbReference type="GO" id="GO:0003676">
    <property type="term" value="F:nucleic acid binding"/>
    <property type="evidence" value="ECO:0007669"/>
    <property type="project" value="InterPro"/>
</dbReference>
<proteinExistence type="predicted"/>
<evidence type="ECO:0000259" key="6">
    <source>
        <dbReference type="PROSITE" id="PS51192"/>
    </source>
</evidence>
<dbReference type="AlphaFoldDB" id="A0A7W3RNZ9"/>
<dbReference type="PANTHER" id="PTHR47961">
    <property type="entry name" value="DNA POLYMERASE THETA, PUTATIVE (AFU_ORTHOLOGUE AFUA_1G05260)-RELATED"/>
    <property type="match status" value="1"/>
</dbReference>
<feature type="region of interest" description="Disordered" evidence="5">
    <location>
        <begin position="1027"/>
        <end position="1051"/>
    </location>
</feature>
<evidence type="ECO:0000256" key="1">
    <source>
        <dbReference type="ARBA" id="ARBA00022741"/>
    </source>
</evidence>
<dbReference type="InterPro" id="IPR050474">
    <property type="entry name" value="Hel308_SKI2-like"/>
</dbReference>
<dbReference type="Pfam" id="PF00270">
    <property type="entry name" value="DEAD"/>
    <property type="match status" value="1"/>
</dbReference>
<dbReference type="SUPFAM" id="SSF52129">
    <property type="entry name" value="Caspase-like"/>
    <property type="match status" value="1"/>
</dbReference>
<dbReference type="SMART" id="SM00487">
    <property type="entry name" value="DEXDc"/>
    <property type="match status" value="1"/>
</dbReference>
<feature type="compositionally biased region" description="Low complexity" evidence="5">
    <location>
        <begin position="1029"/>
        <end position="1051"/>
    </location>
</feature>
<dbReference type="InterPro" id="IPR027417">
    <property type="entry name" value="P-loop_NTPase"/>
</dbReference>
<evidence type="ECO:0000256" key="3">
    <source>
        <dbReference type="ARBA" id="ARBA00022806"/>
    </source>
</evidence>
<dbReference type="InterPro" id="IPR001650">
    <property type="entry name" value="Helicase_C-like"/>
</dbReference>